<dbReference type="PANTHER" id="PTHR30290:SF65">
    <property type="entry name" value="MONOACYL PHOSPHATIDYLINOSITOL TETRAMANNOSIDE-BINDING PROTEIN LPQW-RELATED"/>
    <property type="match status" value="1"/>
</dbReference>
<evidence type="ECO:0000313" key="3">
    <source>
        <dbReference type="Proteomes" id="UP000010445"/>
    </source>
</evidence>
<comment type="caution">
    <text evidence="2">The sequence shown here is derived from an EMBL/GenBank/DDBJ whole genome shotgun (WGS) entry which is preliminary data.</text>
</comment>
<dbReference type="InterPro" id="IPR000914">
    <property type="entry name" value="SBP_5_dom"/>
</dbReference>
<dbReference type="Gene3D" id="3.40.190.10">
    <property type="entry name" value="Periplasmic binding protein-like II"/>
    <property type="match status" value="1"/>
</dbReference>
<dbReference type="EMBL" id="AMEM01000018">
    <property type="protein sequence ID" value="EKX90086.1"/>
    <property type="molecule type" value="Genomic_DNA"/>
</dbReference>
<dbReference type="PANTHER" id="PTHR30290">
    <property type="entry name" value="PERIPLASMIC BINDING COMPONENT OF ABC TRANSPORTER"/>
    <property type="match status" value="1"/>
</dbReference>
<dbReference type="RefSeq" id="WP_006063530.1">
    <property type="nucleotide sequence ID" value="NZ_KB290831.1"/>
</dbReference>
<protein>
    <submittedName>
        <fullName evidence="2">ABC transporter, substrate-binding protein, family 5</fullName>
    </submittedName>
</protein>
<dbReference type="InterPro" id="IPR039424">
    <property type="entry name" value="SBP_5"/>
</dbReference>
<accession>L1MGM5</accession>
<dbReference type="PATRIC" id="fig|1035195.3.peg.1163"/>
<dbReference type="GO" id="GO:0015833">
    <property type="term" value="P:peptide transport"/>
    <property type="evidence" value="ECO:0007669"/>
    <property type="project" value="TreeGrafter"/>
</dbReference>
<organism evidence="2 3">
    <name type="scientific">Corynebacterium durum F0235</name>
    <dbReference type="NCBI Taxonomy" id="1035195"/>
    <lineage>
        <taxon>Bacteria</taxon>
        <taxon>Bacillati</taxon>
        <taxon>Actinomycetota</taxon>
        <taxon>Actinomycetes</taxon>
        <taxon>Mycobacteriales</taxon>
        <taxon>Corynebacteriaceae</taxon>
        <taxon>Corynebacterium</taxon>
    </lineage>
</organism>
<sequence>MSASILTNKVRHRPWSGGRKAAAMVGAIVACATSLVACSSGNDRDIDHFGYGLSTPLFTTNAGTNVGASTQADLLAGRLYPPVFVVGPSGQLIPNRDLATAKTIPGEPQRVEYAISENAKYSDGAPVTCNDFLLAFRAGSMPELFNSRIPLMEQVENLECTPGSKQFTVVFKRDMGARWRYLFGPGTVLPSHVIASKTGKNEQQLVDELHEGDADTLRPIAQVWSDGFNLGSFDAQLQVSAGPFKIADVGEDGHVTLTPNEQYVGDQPALSKVTLWPKGTDLSAKAADKSIEVADLVGEADVPWVDRNNSKNPFNISNAVGDLNEQLVLAKAGVLASPEARQAFAACIDIAAVAEESARASGVDVKPMGTRLTTADDPINQQTEHIGAAHLGVDIPRAEMLRGQTIRVGYIAPNSRKAAMVEKMRASCQPAGVNVVDASADAGTIQDLAVDRKQDNGTTQFDPQKLDAVLVAMDPNSQFGDVNATSGDVEALRQAEERLWVDVPTIPLAAQPHTFVVDRTITNVVVNTSLSGIGWNMDRWQESRKK</sequence>
<dbReference type="SUPFAM" id="SSF53850">
    <property type="entry name" value="Periplasmic binding protein-like II"/>
    <property type="match status" value="1"/>
</dbReference>
<dbReference type="HOGENOM" id="CLU_017028_11_2_11"/>
<dbReference type="AlphaFoldDB" id="L1MGM5"/>
<dbReference type="eggNOG" id="COG4166">
    <property type="taxonomic scope" value="Bacteria"/>
</dbReference>
<reference evidence="2 3" key="1">
    <citation type="submission" date="2012-05" db="EMBL/GenBank/DDBJ databases">
        <authorList>
            <person name="Weinstock G."/>
            <person name="Sodergren E."/>
            <person name="Lobos E.A."/>
            <person name="Fulton L."/>
            <person name="Fulton R."/>
            <person name="Courtney L."/>
            <person name="Fronick C."/>
            <person name="O'Laughlin M."/>
            <person name="Godfrey J."/>
            <person name="Wilson R.M."/>
            <person name="Miner T."/>
            <person name="Farmer C."/>
            <person name="Delehaunty K."/>
            <person name="Cordes M."/>
            <person name="Minx P."/>
            <person name="Tomlinson C."/>
            <person name="Chen J."/>
            <person name="Wollam A."/>
            <person name="Pepin K.H."/>
            <person name="Bhonagiri V."/>
            <person name="Zhang X."/>
            <person name="Suruliraj S."/>
            <person name="Warren W."/>
            <person name="Mitreva M."/>
            <person name="Mardis E.R."/>
            <person name="Wilson R.K."/>
        </authorList>
    </citation>
    <scope>NUCLEOTIDE SEQUENCE [LARGE SCALE GENOMIC DNA]</scope>
    <source>
        <strain evidence="2 3">F0235</strain>
    </source>
</reference>
<dbReference type="Proteomes" id="UP000010445">
    <property type="component" value="Unassembled WGS sequence"/>
</dbReference>
<name>L1MGM5_9CORY</name>
<evidence type="ECO:0000313" key="2">
    <source>
        <dbReference type="EMBL" id="EKX90086.1"/>
    </source>
</evidence>
<dbReference type="GO" id="GO:1904680">
    <property type="term" value="F:peptide transmembrane transporter activity"/>
    <property type="evidence" value="ECO:0007669"/>
    <property type="project" value="TreeGrafter"/>
</dbReference>
<dbReference type="Gene3D" id="3.90.76.10">
    <property type="entry name" value="Dipeptide-binding Protein, Domain 1"/>
    <property type="match status" value="1"/>
</dbReference>
<keyword evidence="3" id="KW-1185">Reference proteome</keyword>
<dbReference type="Pfam" id="PF00496">
    <property type="entry name" value="SBP_bac_5"/>
    <property type="match status" value="1"/>
</dbReference>
<gene>
    <name evidence="2" type="ORF">HMPREF9997_01294</name>
</gene>
<feature type="domain" description="Solute-binding protein family 5" evidence="1">
    <location>
        <begin position="97"/>
        <end position="358"/>
    </location>
</feature>
<dbReference type="STRING" id="1035195.HMPREF9997_01294"/>
<evidence type="ECO:0000259" key="1">
    <source>
        <dbReference type="Pfam" id="PF00496"/>
    </source>
</evidence>
<proteinExistence type="predicted"/>